<reference evidence="1" key="1">
    <citation type="submission" date="2018-02" db="EMBL/GenBank/DDBJ databases">
        <title>Rhizophora mucronata_Transcriptome.</title>
        <authorList>
            <person name="Meera S.P."/>
            <person name="Sreeshan A."/>
            <person name="Augustine A."/>
        </authorList>
    </citation>
    <scope>NUCLEOTIDE SEQUENCE</scope>
    <source>
        <tissue evidence="1">Leaf</tissue>
    </source>
</reference>
<proteinExistence type="predicted"/>
<accession>A0A2P2NLD4</accession>
<sequence length="51" mass="5870">MVFLGTHVHCKQIQAINGSWMVNCSRMLKPILKTLNNVDVNKFLEAKNKKK</sequence>
<organism evidence="1">
    <name type="scientific">Rhizophora mucronata</name>
    <name type="common">Asiatic mangrove</name>
    <dbReference type="NCBI Taxonomy" id="61149"/>
    <lineage>
        <taxon>Eukaryota</taxon>
        <taxon>Viridiplantae</taxon>
        <taxon>Streptophyta</taxon>
        <taxon>Embryophyta</taxon>
        <taxon>Tracheophyta</taxon>
        <taxon>Spermatophyta</taxon>
        <taxon>Magnoliopsida</taxon>
        <taxon>eudicotyledons</taxon>
        <taxon>Gunneridae</taxon>
        <taxon>Pentapetalae</taxon>
        <taxon>rosids</taxon>
        <taxon>fabids</taxon>
        <taxon>Malpighiales</taxon>
        <taxon>Rhizophoraceae</taxon>
        <taxon>Rhizophora</taxon>
    </lineage>
</organism>
<name>A0A2P2NLD4_RHIMU</name>
<protein>
    <submittedName>
        <fullName evidence="1">Uncharacterized protein</fullName>
    </submittedName>
</protein>
<evidence type="ECO:0000313" key="1">
    <source>
        <dbReference type="EMBL" id="MBX43299.1"/>
    </source>
</evidence>
<dbReference type="EMBL" id="GGEC01062815">
    <property type="protein sequence ID" value="MBX43299.1"/>
    <property type="molecule type" value="Transcribed_RNA"/>
</dbReference>
<dbReference type="AlphaFoldDB" id="A0A2P2NLD4"/>